<dbReference type="Proteomes" id="UP000612456">
    <property type="component" value="Unassembled WGS sequence"/>
</dbReference>
<keyword evidence="10" id="KW-1185">Reference proteome</keyword>
<gene>
    <name evidence="9" type="primary">ytcP</name>
    <name evidence="9" type="ORF">GCM10010911_65500</name>
</gene>
<evidence type="ECO:0000313" key="10">
    <source>
        <dbReference type="Proteomes" id="UP000612456"/>
    </source>
</evidence>
<keyword evidence="2 7" id="KW-0813">Transport</keyword>
<feature type="domain" description="ABC transmembrane type-1" evidence="8">
    <location>
        <begin position="75"/>
        <end position="276"/>
    </location>
</feature>
<evidence type="ECO:0000256" key="5">
    <source>
        <dbReference type="ARBA" id="ARBA00022989"/>
    </source>
</evidence>
<evidence type="ECO:0000313" key="9">
    <source>
        <dbReference type="EMBL" id="GGD97648.1"/>
    </source>
</evidence>
<accession>A0A916ZI50</accession>
<feature type="transmembrane region" description="Helical" evidence="7">
    <location>
        <begin position="142"/>
        <end position="162"/>
    </location>
</feature>
<dbReference type="CDD" id="cd06261">
    <property type="entry name" value="TM_PBP2"/>
    <property type="match status" value="1"/>
</dbReference>
<dbReference type="InterPro" id="IPR035906">
    <property type="entry name" value="MetI-like_sf"/>
</dbReference>
<dbReference type="GO" id="GO:0005886">
    <property type="term" value="C:plasma membrane"/>
    <property type="evidence" value="ECO:0007669"/>
    <property type="project" value="UniProtKB-SubCell"/>
</dbReference>
<evidence type="ECO:0000256" key="1">
    <source>
        <dbReference type="ARBA" id="ARBA00004651"/>
    </source>
</evidence>
<dbReference type="Gene3D" id="1.10.3720.10">
    <property type="entry name" value="MetI-like"/>
    <property type="match status" value="1"/>
</dbReference>
<feature type="transmembrane region" description="Helical" evidence="7">
    <location>
        <begin position="110"/>
        <end position="130"/>
    </location>
</feature>
<dbReference type="AlphaFoldDB" id="A0A916ZI50"/>
<comment type="caution">
    <text evidence="9">The sequence shown here is derived from an EMBL/GenBank/DDBJ whole genome shotgun (WGS) entry which is preliminary data.</text>
</comment>
<sequence length="291" mass="32968">MPSAKWSYRIFDGMNMLLLLGFSFLTFVPFLHVFAMSLLSLDDTKEFQRFLLWPTRWDFSSYRYIYDTQIFFSSLKNTVWITIVGTLINIAVTSSMAYSCSRRSFSGKRWIMLMVLFTMLFNGGLIPTYLVVNGLGLIDTLWAIVIPSAVSAFNMIVLKEFFEGIHESILESAKIDGCNDLSIFVRIVLPLSLPALATFTLFYAVANWNQYFASIIYTNSSDLWPLQVLLRQVVMVGQSDIFGAIDLSAPPPPPMSIQMATVMYTSLPILILYPFLQKYFVKGMTLGAIKG</sequence>
<reference evidence="9" key="2">
    <citation type="submission" date="2020-09" db="EMBL/GenBank/DDBJ databases">
        <authorList>
            <person name="Sun Q."/>
            <person name="Zhou Y."/>
        </authorList>
    </citation>
    <scope>NUCLEOTIDE SEQUENCE</scope>
    <source>
        <strain evidence="9">CGMCC 1.15178</strain>
    </source>
</reference>
<dbReference type="InterPro" id="IPR000515">
    <property type="entry name" value="MetI-like"/>
</dbReference>
<dbReference type="RefSeq" id="WP_229750696.1">
    <property type="nucleotide sequence ID" value="NZ_BMHP01000009.1"/>
</dbReference>
<dbReference type="PANTHER" id="PTHR43744:SF9">
    <property type="entry name" value="POLYGALACTURONAN_RHAMNOGALACTURONAN TRANSPORT SYSTEM PERMEASE PROTEIN YTCP"/>
    <property type="match status" value="1"/>
</dbReference>
<feature type="transmembrane region" description="Helical" evidence="7">
    <location>
        <begin position="183"/>
        <end position="205"/>
    </location>
</feature>
<comment type="subcellular location">
    <subcellularLocation>
        <location evidence="1 7">Cell membrane</location>
        <topology evidence="1 7">Multi-pass membrane protein</topology>
    </subcellularLocation>
</comment>
<reference evidence="9" key="1">
    <citation type="journal article" date="2014" name="Int. J. Syst. Evol. Microbiol.">
        <title>Complete genome sequence of Corynebacterium casei LMG S-19264T (=DSM 44701T), isolated from a smear-ripened cheese.</title>
        <authorList>
            <consortium name="US DOE Joint Genome Institute (JGI-PGF)"/>
            <person name="Walter F."/>
            <person name="Albersmeier A."/>
            <person name="Kalinowski J."/>
            <person name="Ruckert C."/>
        </authorList>
    </citation>
    <scope>NUCLEOTIDE SEQUENCE</scope>
    <source>
        <strain evidence="9">CGMCC 1.15178</strain>
    </source>
</reference>
<keyword evidence="4 7" id="KW-0812">Transmembrane</keyword>
<dbReference type="PANTHER" id="PTHR43744">
    <property type="entry name" value="ABC TRANSPORTER PERMEASE PROTEIN MG189-RELATED-RELATED"/>
    <property type="match status" value="1"/>
</dbReference>
<dbReference type="SUPFAM" id="SSF161098">
    <property type="entry name" value="MetI-like"/>
    <property type="match status" value="1"/>
</dbReference>
<dbReference type="Pfam" id="PF00528">
    <property type="entry name" value="BPD_transp_1"/>
    <property type="match status" value="1"/>
</dbReference>
<evidence type="ECO:0000259" key="8">
    <source>
        <dbReference type="PROSITE" id="PS50928"/>
    </source>
</evidence>
<evidence type="ECO:0000256" key="6">
    <source>
        <dbReference type="ARBA" id="ARBA00023136"/>
    </source>
</evidence>
<proteinExistence type="inferred from homology"/>
<evidence type="ECO:0000256" key="7">
    <source>
        <dbReference type="RuleBase" id="RU363032"/>
    </source>
</evidence>
<protein>
    <submittedName>
        <fullName evidence="9">ABC transporter permease protein YtcP</fullName>
    </submittedName>
</protein>
<organism evidence="9 10">
    <name type="scientific">Paenibacillus nasutitermitis</name>
    <dbReference type="NCBI Taxonomy" id="1652958"/>
    <lineage>
        <taxon>Bacteria</taxon>
        <taxon>Bacillati</taxon>
        <taxon>Bacillota</taxon>
        <taxon>Bacilli</taxon>
        <taxon>Bacillales</taxon>
        <taxon>Paenibacillaceae</taxon>
        <taxon>Paenibacillus</taxon>
    </lineage>
</organism>
<evidence type="ECO:0000256" key="3">
    <source>
        <dbReference type="ARBA" id="ARBA00022475"/>
    </source>
</evidence>
<feature type="transmembrane region" description="Helical" evidence="7">
    <location>
        <begin position="257"/>
        <end position="276"/>
    </location>
</feature>
<keyword evidence="5 7" id="KW-1133">Transmembrane helix</keyword>
<dbReference type="GO" id="GO:0055085">
    <property type="term" value="P:transmembrane transport"/>
    <property type="evidence" value="ECO:0007669"/>
    <property type="project" value="InterPro"/>
</dbReference>
<keyword evidence="6 7" id="KW-0472">Membrane</keyword>
<dbReference type="EMBL" id="BMHP01000009">
    <property type="protein sequence ID" value="GGD97648.1"/>
    <property type="molecule type" value="Genomic_DNA"/>
</dbReference>
<dbReference type="PROSITE" id="PS50928">
    <property type="entry name" value="ABC_TM1"/>
    <property type="match status" value="1"/>
</dbReference>
<name>A0A916ZI50_9BACL</name>
<comment type="similarity">
    <text evidence="7">Belongs to the binding-protein-dependent transport system permease family.</text>
</comment>
<evidence type="ECO:0000256" key="4">
    <source>
        <dbReference type="ARBA" id="ARBA00022692"/>
    </source>
</evidence>
<feature type="transmembrane region" description="Helical" evidence="7">
    <location>
        <begin position="79"/>
        <end position="98"/>
    </location>
</feature>
<evidence type="ECO:0000256" key="2">
    <source>
        <dbReference type="ARBA" id="ARBA00022448"/>
    </source>
</evidence>
<keyword evidence="3" id="KW-1003">Cell membrane</keyword>